<gene>
    <name evidence="2" type="ORF">NUM_30810</name>
</gene>
<dbReference type="AlphaFoldDB" id="A0A8J4AEV9"/>
<accession>A0A8J4AEV9</accession>
<dbReference type="Proteomes" id="UP000614996">
    <property type="component" value="Unassembled WGS sequence"/>
</dbReference>
<name>A0A8J4AEV9_9ACTN</name>
<evidence type="ECO:0000313" key="2">
    <source>
        <dbReference type="EMBL" id="GIL27827.1"/>
    </source>
</evidence>
<reference evidence="3" key="1">
    <citation type="journal article" date="2021" name="Int. J. Syst. Evol. Microbiol.">
        <title>Actinocatenispora comari sp. nov., an endophytic actinomycete isolated from aerial parts of Comarum salesowianum.</title>
        <authorList>
            <person name="Oyunbileg N."/>
            <person name="Iizaka Y."/>
            <person name="Hamada M."/>
            <person name="Davaapurev B.O."/>
            <person name="Fukumoto A."/>
            <person name="Tsetseg B."/>
            <person name="Kato F."/>
            <person name="Tamura T."/>
            <person name="Batkhuu J."/>
            <person name="Anzai Y."/>
        </authorList>
    </citation>
    <scope>NUCLEOTIDE SEQUENCE [LARGE SCALE GENOMIC DNA]</scope>
    <source>
        <strain evidence="3">NUM-2625</strain>
    </source>
</reference>
<comment type="caution">
    <text evidence="2">The sequence shown here is derived from an EMBL/GenBank/DDBJ whole genome shotgun (WGS) entry which is preliminary data.</text>
</comment>
<sequence>MVASRRQTDRARSFSRAGCVDRILVHARGSVAADAGPASGSRCAGPASPDADQAASVHFDARS</sequence>
<organism evidence="2 3">
    <name type="scientific">Actinocatenispora comari</name>
    <dbReference type="NCBI Taxonomy" id="2807577"/>
    <lineage>
        <taxon>Bacteria</taxon>
        <taxon>Bacillati</taxon>
        <taxon>Actinomycetota</taxon>
        <taxon>Actinomycetes</taxon>
        <taxon>Micromonosporales</taxon>
        <taxon>Micromonosporaceae</taxon>
        <taxon>Actinocatenispora</taxon>
    </lineage>
</organism>
<dbReference type="EMBL" id="BOPO01000053">
    <property type="protein sequence ID" value="GIL27827.1"/>
    <property type="molecule type" value="Genomic_DNA"/>
</dbReference>
<evidence type="ECO:0000256" key="1">
    <source>
        <dbReference type="SAM" id="MobiDB-lite"/>
    </source>
</evidence>
<evidence type="ECO:0000313" key="3">
    <source>
        <dbReference type="Proteomes" id="UP000614996"/>
    </source>
</evidence>
<keyword evidence="3" id="KW-1185">Reference proteome</keyword>
<protein>
    <submittedName>
        <fullName evidence="2">Uncharacterized protein</fullName>
    </submittedName>
</protein>
<feature type="region of interest" description="Disordered" evidence="1">
    <location>
        <begin position="30"/>
        <end position="63"/>
    </location>
</feature>
<proteinExistence type="predicted"/>